<dbReference type="Proteomes" id="UP000027138">
    <property type="component" value="Unassembled WGS sequence"/>
</dbReference>
<name>A0A067JPT4_JATCU</name>
<sequence length="82" mass="8843">MAHPLTCAPGSRSPILADRSNPHLTSPLVVFTSSLFFFIPTGGNPVVSIQSRSSSAHNRRPPCGLRSNLDYQVRPIKKPTCG</sequence>
<evidence type="ECO:0000313" key="2">
    <source>
        <dbReference type="EMBL" id="KDP22015.1"/>
    </source>
</evidence>
<feature type="region of interest" description="Disordered" evidence="1">
    <location>
        <begin position="50"/>
        <end position="69"/>
    </location>
</feature>
<accession>A0A067JPT4</accession>
<organism evidence="2 3">
    <name type="scientific">Jatropha curcas</name>
    <name type="common">Barbados nut</name>
    <dbReference type="NCBI Taxonomy" id="180498"/>
    <lineage>
        <taxon>Eukaryota</taxon>
        <taxon>Viridiplantae</taxon>
        <taxon>Streptophyta</taxon>
        <taxon>Embryophyta</taxon>
        <taxon>Tracheophyta</taxon>
        <taxon>Spermatophyta</taxon>
        <taxon>Magnoliopsida</taxon>
        <taxon>eudicotyledons</taxon>
        <taxon>Gunneridae</taxon>
        <taxon>Pentapetalae</taxon>
        <taxon>rosids</taxon>
        <taxon>fabids</taxon>
        <taxon>Malpighiales</taxon>
        <taxon>Euphorbiaceae</taxon>
        <taxon>Crotonoideae</taxon>
        <taxon>Jatropheae</taxon>
        <taxon>Jatropha</taxon>
    </lineage>
</organism>
<proteinExistence type="predicted"/>
<evidence type="ECO:0000313" key="3">
    <source>
        <dbReference type="Proteomes" id="UP000027138"/>
    </source>
</evidence>
<protein>
    <submittedName>
        <fullName evidence="2">Uncharacterized protein</fullName>
    </submittedName>
</protein>
<gene>
    <name evidence="2" type="ORF">JCGZ_02859</name>
</gene>
<dbReference type="EMBL" id="KK915470">
    <property type="protein sequence ID" value="KDP22015.1"/>
    <property type="molecule type" value="Genomic_DNA"/>
</dbReference>
<evidence type="ECO:0000256" key="1">
    <source>
        <dbReference type="SAM" id="MobiDB-lite"/>
    </source>
</evidence>
<dbReference type="AlphaFoldDB" id="A0A067JPT4"/>
<keyword evidence="3" id="KW-1185">Reference proteome</keyword>
<reference evidence="2 3" key="1">
    <citation type="journal article" date="2014" name="PLoS ONE">
        <title>Global Analysis of Gene Expression Profiles in Physic Nut (Jatropha curcas L.) Seedlings Exposed to Salt Stress.</title>
        <authorList>
            <person name="Zhang L."/>
            <person name="Zhang C."/>
            <person name="Wu P."/>
            <person name="Chen Y."/>
            <person name="Li M."/>
            <person name="Jiang H."/>
            <person name="Wu G."/>
        </authorList>
    </citation>
    <scope>NUCLEOTIDE SEQUENCE [LARGE SCALE GENOMIC DNA]</scope>
    <source>
        <strain evidence="3">cv. GZQX0401</strain>
        <tissue evidence="2">Young leaves</tissue>
    </source>
</reference>